<dbReference type="Proteomes" id="UP000245217">
    <property type="component" value="Unassembled WGS sequence"/>
</dbReference>
<evidence type="ECO:0000313" key="3">
    <source>
        <dbReference type="EMBL" id="PWD90802.1"/>
    </source>
</evidence>
<name>A0ABX5L199_9GAMM</name>
<dbReference type="RefSeq" id="WP_109202044.1">
    <property type="nucleotide sequence ID" value="NZ_QEWS01000008.1"/>
</dbReference>
<sequence>MKKSALTYLTLTTTFSLILSACGTYPQQPYPYVISGAPMPSTEVSFPTEDRTVAIFDAPAIMMPTGNYGEVHTTKSSSTSGSSNTDTQGSCVENESHDFHTNGVSKTRKSSCSSSSQTKNTSKTRSTSSSVGFNVGGPVGAALGMIRQMEEINNIQEQNANEMFKAFGF</sequence>
<protein>
    <recommendedName>
        <fullName evidence="5">Lipoprotein</fullName>
    </recommendedName>
</protein>
<keyword evidence="2" id="KW-0732">Signal</keyword>
<evidence type="ECO:0000256" key="2">
    <source>
        <dbReference type="SAM" id="SignalP"/>
    </source>
</evidence>
<keyword evidence="4" id="KW-1185">Reference proteome</keyword>
<dbReference type="EMBL" id="QEWV01000007">
    <property type="protein sequence ID" value="PWD90802.1"/>
    <property type="molecule type" value="Genomic_DNA"/>
</dbReference>
<gene>
    <name evidence="3" type="ORF">DC078_08040</name>
</gene>
<proteinExistence type="predicted"/>
<evidence type="ECO:0000313" key="4">
    <source>
        <dbReference type="Proteomes" id="UP000245217"/>
    </source>
</evidence>
<evidence type="ECO:0000256" key="1">
    <source>
        <dbReference type="SAM" id="MobiDB-lite"/>
    </source>
</evidence>
<accession>A0ABX5L199</accession>
<feature type="compositionally biased region" description="Low complexity" evidence="1">
    <location>
        <begin position="74"/>
        <end position="90"/>
    </location>
</feature>
<dbReference type="PROSITE" id="PS51257">
    <property type="entry name" value="PROKAR_LIPOPROTEIN"/>
    <property type="match status" value="1"/>
</dbReference>
<feature type="compositionally biased region" description="Low complexity" evidence="1">
    <location>
        <begin position="110"/>
        <end position="130"/>
    </location>
</feature>
<comment type="caution">
    <text evidence="3">The sequence shown here is derived from an EMBL/GenBank/DDBJ whole genome shotgun (WGS) entry which is preliminary data.</text>
</comment>
<feature type="signal peptide" evidence="2">
    <location>
        <begin position="1"/>
        <end position="21"/>
    </location>
</feature>
<reference evidence="4" key="1">
    <citation type="submission" date="2018-05" db="EMBL/GenBank/DDBJ databases">
        <title>Ignatzschineria dubaiensis sp. nov., isolated from necrotic foot tissues of dromedaries (Camelus dromedarius) and associated maggots in Dubai, United Arab Emirates.</title>
        <authorList>
            <person name="Tsang C.C."/>
            <person name="Tang J.Y.M."/>
            <person name="Fong J.Y.H."/>
            <person name="Kinne J."/>
            <person name="Lee H.H."/>
            <person name="Joseph M."/>
            <person name="Jose S."/>
            <person name="Schuster R.K."/>
            <person name="Tang Y."/>
            <person name="Sivakumar S."/>
            <person name="Chen J.H.K."/>
            <person name="Teng J.L.L."/>
            <person name="Lau S.K.P."/>
            <person name="Wernery U."/>
            <person name="Woo P.C.Y."/>
        </authorList>
    </citation>
    <scope>NUCLEOTIDE SEQUENCE [LARGE SCALE GENOMIC DNA]</scope>
    <source>
        <strain evidence="4">UAE-HKU58</strain>
    </source>
</reference>
<feature type="chain" id="PRO_5045933453" description="Lipoprotein" evidence="2">
    <location>
        <begin position="22"/>
        <end position="169"/>
    </location>
</feature>
<organism evidence="3 4">
    <name type="scientific">Ignatzschineria cameli</name>
    <dbReference type="NCBI Taxonomy" id="2182793"/>
    <lineage>
        <taxon>Bacteria</taxon>
        <taxon>Pseudomonadati</taxon>
        <taxon>Pseudomonadota</taxon>
        <taxon>Gammaproteobacteria</taxon>
        <taxon>Cardiobacteriales</taxon>
        <taxon>Ignatzschineriaceae</taxon>
        <taxon>Ignatzschineria</taxon>
    </lineage>
</organism>
<evidence type="ECO:0008006" key="5">
    <source>
        <dbReference type="Google" id="ProtNLM"/>
    </source>
</evidence>
<feature type="region of interest" description="Disordered" evidence="1">
    <location>
        <begin position="67"/>
        <end position="134"/>
    </location>
</feature>